<dbReference type="SMART" id="SM00034">
    <property type="entry name" value="CLECT"/>
    <property type="match status" value="1"/>
</dbReference>
<evidence type="ECO:0000256" key="1">
    <source>
        <dbReference type="ARBA" id="ARBA00023157"/>
    </source>
</evidence>
<dbReference type="InterPro" id="IPR018378">
    <property type="entry name" value="C-type_lectin_CS"/>
</dbReference>
<dbReference type="InterPro" id="IPR016186">
    <property type="entry name" value="C-type_lectin-like/link_sf"/>
</dbReference>
<dbReference type="PANTHER" id="PTHR45784">
    <property type="entry name" value="C-TYPE LECTIN DOMAIN FAMILY 20 MEMBER A-RELATED"/>
    <property type="match status" value="1"/>
</dbReference>
<dbReference type="AlphaFoldDB" id="A0A3B4ZAY1"/>
<dbReference type="PANTHER" id="PTHR45784:SF3">
    <property type="entry name" value="C-TYPE LECTIN DOMAIN FAMILY 4 MEMBER K-LIKE-RELATED"/>
    <property type="match status" value="1"/>
</dbReference>
<feature type="domain" description="C-type lectin" evidence="2">
    <location>
        <begin position="22"/>
        <end position="127"/>
    </location>
</feature>
<evidence type="ECO:0000313" key="3">
    <source>
        <dbReference type="Ensembl" id="ENSSPAP00000003679.1"/>
    </source>
</evidence>
<dbReference type="PROSITE" id="PS50041">
    <property type="entry name" value="C_TYPE_LECTIN_2"/>
    <property type="match status" value="1"/>
</dbReference>
<accession>A0A3B4ZAY1</accession>
<dbReference type="Pfam" id="PF00059">
    <property type="entry name" value="Lectin_C"/>
    <property type="match status" value="1"/>
</dbReference>
<keyword evidence="1" id="KW-1015">Disulfide bond</keyword>
<dbReference type="InterPro" id="IPR001304">
    <property type="entry name" value="C-type_lectin-like"/>
</dbReference>
<dbReference type="PROSITE" id="PS00615">
    <property type="entry name" value="C_TYPE_LECTIN_1"/>
    <property type="match status" value="1"/>
</dbReference>
<dbReference type="InterPro" id="IPR016187">
    <property type="entry name" value="CTDL_fold"/>
</dbReference>
<dbReference type="GeneTree" id="ENSGT00940000163911"/>
<reference evidence="3" key="1">
    <citation type="submission" date="2023-09" db="UniProtKB">
        <authorList>
            <consortium name="Ensembl"/>
        </authorList>
    </citation>
    <scope>IDENTIFICATION</scope>
</reference>
<sequence length="145" mass="16810">MDLHTEIMTFLSSCLKAPLREYHYVNIKMTWHEAQQYCRQEYTDLATIESMEDISRLKADFSNSWAWIGLKDDPKWSTTGETSRTGFSNWKFAQPNSGYGHENCVQMGSGGLWDDKNCESLKASVCYNGKKRVLFTSFNYKTFQV</sequence>
<organism evidence="3">
    <name type="scientific">Stegastes partitus</name>
    <name type="common">bicolor damselfish</name>
    <dbReference type="NCBI Taxonomy" id="144197"/>
    <lineage>
        <taxon>Eukaryota</taxon>
        <taxon>Metazoa</taxon>
        <taxon>Chordata</taxon>
        <taxon>Craniata</taxon>
        <taxon>Vertebrata</taxon>
        <taxon>Euteleostomi</taxon>
        <taxon>Actinopterygii</taxon>
        <taxon>Neopterygii</taxon>
        <taxon>Teleostei</taxon>
        <taxon>Neoteleostei</taxon>
        <taxon>Acanthomorphata</taxon>
        <taxon>Ovalentaria</taxon>
        <taxon>Pomacentridae</taxon>
        <taxon>Stegastes</taxon>
    </lineage>
</organism>
<dbReference type="STRING" id="144197.ENSSPAP00000003679"/>
<dbReference type="Ensembl" id="ENSSPAT00000003755.1">
    <property type="protein sequence ID" value="ENSSPAP00000003679.1"/>
    <property type="gene ID" value="ENSSPAG00000002851.1"/>
</dbReference>
<protein>
    <recommendedName>
        <fullName evidence="2">C-type lectin domain-containing protein</fullName>
    </recommendedName>
</protein>
<dbReference type="Gene3D" id="3.10.100.10">
    <property type="entry name" value="Mannose-Binding Protein A, subunit A"/>
    <property type="match status" value="1"/>
</dbReference>
<evidence type="ECO:0000259" key="2">
    <source>
        <dbReference type="PROSITE" id="PS50041"/>
    </source>
</evidence>
<dbReference type="SUPFAM" id="SSF56436">
    <property type="entry name" value="C-type lectin-like"/>
    <property type="match status" value="1"/>
</dbReference>
<name>A0A3B4ZAY1_9TELE</name>
<proteinExistence type="predicted"/>